<protein>
    <recommendedName>
        <fullName evidence="2">VOC domain-containing protein</fullName>
    </recommendedName>
</protein>
<evidence type="ECO:0000259" key="2">
    <source>
        <dbReference type="PROSITE" id="PS51819"/>
    </source>
</evidence>
<reference evidence="3" key="1">
    <citation type="journal article" date="2014" name="Int. J. Syst. Evol. Microbiol.">
        <title>Complete genome sequence of Corynebacterium casei LMG S-19264T (=DSM 44701T), isolated from a smear-ripened cheese.</title>
        <authorList>
            <consortium name="US DOE Joint Genome Institute (JGI-PGF)"/>
            <person name="Walter F."/>
            <person name="Albersmeier A."/>
            <person name="Kalinowski J."/>
            <person name="Ruckert C."/>
        </authorList>
    </citation>
    <scope>NUCLEOTIDE SEQUENCE</scope>
    <source>
        <strain evidence="3">CGMCC 4.7299</strain>
    </source>
</reference>
<name>A0A8J3C7W1_9ACTN</name>
<evidence type="ECO:0000256" key="1">
    <source>
        <dbReference type="SAM" id="MobiDB-lite"/>
    </source>
</evidence>
<evidence type="ECO:0000313" key="4">
    <source>
        <dbReference type="Proteomes" id="UP000656042"/>
    </source>
</evidence>
<keyword evidence="4" id="KW-1185">Reference proteome</keyword>
<sequence length="175" mass="18570">MRRNAGRAKPLGTTTPAGTGPARRAAAAPAPSEHPATPVTDPPTERLIVGAADASAARLVAQPVIHVAELATAVAFYEHLGAELIHGSRDSDWVLMQLGPIQITLMTQPPGPEEGAVELNFGAVMALDELAQRLRRVGVAVEDVTTHRDFGPQLRVKSPDGQLIKISQREPDPYV</sequence>
<proteinExistence type="predicted"/>
<dbReference type="Pfam" id="PF00903">
    <property type="entry name" value="Glyoxalase"/>
    <property type="match status" value="1"/>
</dbReference>
<dbReference type="SUPFAM" id="SSF54593">
    <property type="entry name" value="Glyoxalase/Bleomycin resistance protein/Dihydroxybiphenyl dioxygenase"/>
    <property type="match status" value="1"/>
</dbReference>
<dbReference type="Proteomes" id="UP000656042">
    <property type="component" value="Unassembled WGS sequence"/>
</dbReference>
<accession>A0A8J3C7W1</accession>
<reference evidence="3" key="2">
    <citation type="submission" date="2020-09" db="EMBL/GenBank/DDBJ databases">
        <authorList>
            <person name="Sun Q."/>
            <person name="Zhou Y."/>
        </authorList>
    </citation>
    <scope>NUCLEOTIDE SEQUENCE</scope>
    <source>
        <strain evidence="3">CGMCC 4.7299</strain>
    </source>
</reference>
<organism evidence="3 4">
    <name type="scientific">Mangrovihabitans endophyticus</name>
    <dbReference type="NCBI Taxonomy" id="1751298"/>
    <lineage>
        <taxon>Bacteria</taxon>
        <taxon>Bacillati</taxon>
        <taxon>Actinomycetota</taxon>
        <taxon>Actinomycetes</taxon>
        <taxon>Micromonosporales</taxon>
        <taxon>Micromonosporaceae</taxon>
        <taxon>Mangrovihabitans</taxon>
    </lineage>
</organism>
<feature type="domain" description="VOC" evidence="2">
    <location>
        <begin position="59"/>
        <end position="169"/>
    </location>
</feature>
<dbReference type="CDD" id="cd06587">
    <property type="entry name" value="VOC"/>
    <property type="match status" value="1"/>
</dbReference>
<dbReference type="InterPro" id="IPR004360">
    <property type="entry name" value="Glyas_Fos-R_dOase_dom"/>
</dbReference>
<dbReference type="InterPro" id="IPR029068">
    <property type="entry name" value="Glyas_Bleomycin-R_OHBP_Dase"/>
</dbReference>
<dbReference type="AlphaFoldDB" id="A0A8J3C7W1"/>
<dbReference type="EMBL" id="BMMX01000060">
    <property type="protein sequence ID" value="GGL18282.1"/>
    <property type="molecule type" value="Genomic_DNA"/>
</dbReference>
<evidence type="ECO:0000313" key="3">
    <source>
        <dbReference type="EMBL" id="GGL18282.1"/>
    </source>
</evidence>
<dbReference type="PROSITE" id="PS51819">
    <property type="entry name" value="VOC"/>
    <property type="match status" value="1"/>
</dbReference>
<comment type="caution">
    <text evidence="3">The sequence shown here is derived from an EMBL/GenBank/DDBJ whole genome shotgun (WGS) entry which is preliminary data.</text>
</comment>
<dbReference type="InterPro" id="IPR037523">
    <property type="entry name" value="VOC_core"/>
</dbReference>
<feature type="region of interest" description="Disordered" evidence="1">
    <location>
        <begin position="1"/>
        <end position="43"/>
    </location>
</feature>
<feature type="compositionally biased region" description="Low complexity" evidence="1">
    <location>
        <begin position="12"/>
        <end position="31"/>
    </location>
</feature>
<dbReference type="Gene3D" id="3.10.180.10">
    <property type="entry name" value="2,3-Dihydroxybiphenyl 1,2-Dioxygenase, domain 1"/>
    <property type="match status" value="1"/>
</dbReference>
<gene>
    <name evidence="3" type="ORF">GCM10012284_61090</name>
</gene>